<dbReference type="EC" id="4.6.1.2" evidence="3"/>
<keyword evidence="12" id="KW-0175">Coiled coil</keyword>
<protein>
    <recommendedName>
        <fullName evidence="3">guanylate cyclase</fullName>
        <ecNumber evidence="3">4.6.1.2</ecNumber>
    </recommendedName>
</protein>
<dbReference type="VEuPathDB" id="VectorBase:LOC119166869"/>
<dbReference type="Pfam" id="PF07714">
    <property type="entry name" value="PK_Tyr_Ser-Thr"/>
    <property type="match status" value="1"/>
</dbReference>
<dbReference type="GO" id="GO:0004383">
    <property type="term" value="F:guanylate cyclase activity"/>
    <property type="evidence" value="ECO:0007669"/>
    <property type="project" value="UniProtKB-EC"/>
</dbReference>
<comment type="catalytic activity">
    <reaction evidence="1">
        <text>GTP = 3',5'-cyclic GMP + diphosphate</text>
        <dbReference type="Rhea" id="RHEA:13665"/>
        <dbReference type="ChEBI" id="CHEBI:33019"/>
        <dbReference type="ChEBI" id="CHEBI:37565"/>
        <dbReference type="ChEBI" id="CHEBI:57746"/>
        <dbReference type="EC" id="4.6.1.2"/>
    </reaction>
</comment>
<keyword evidence="11" id="KW-0141">cGMP biosynthesis</keyword>
<reference evidence="15" key="1">
    <citation type="journal article" date="2020" name="Cell">
        <title>Large-Scale Comparative Analyses of Tick Genomes Elucidate Their Genetic Diversity and Vector Capacities.</title>
        <authorList>
            <consortium name="Tick Genome and Microbiome Consortium (TIGMIC)"/>
            <person name="Jia N."/>
            <person name="Wang J."/>
            <person name="Shi W."/>
            <person name="Du L."/>
            <person name="Sun Y."/>
            <person name="Zhan W."/>
            <person name="Jiang J.F."/>
            <person name="Wang Q."/>
            <person name="Zhang B."/>
            <person name="Ji P."/>
            <person name="Bell-Sakyi L."/>
            <person name="Cui X.M."/>
            <person name="Yuan T.T."/>
            <person name="Jiang B.G."/>
            <person name="Yang W.F."/>
            <person name="Lam T.T."/>
            <person name="Chang Q.C."/>
            <person name="Ding S.J."/>
            <person name="Wang X.J."/>
            <person name="Zhu J.G."/>
            <person name="Ruan X.D."/>
            <person name="Zhao L."/>
            <person name="Wei J.T."/>
            <person name="Ye R.Z."/>
            <person name="Que T.C."/>
            <person name="Du C.H."/>
            <person name="Zhou Y.H."/>
            <person name="Cheng J.X."/>
            <person name="Dai P.F."/>
            <person name="Guo W.B."/>
            <person name="Han X.H."/>
            <person name="Huang E.J."/>
            <person name="Li L.F."/>
            <person name="Wei W."/>
            <person name="Gao Y.C."/>
            <person name="Liu J.Z."/>
            <person name="Shao H.Z."/>
            <person name="Wang X."/>
            <person name="Wang C.C."/>
            <person name="Yang T.C."/>
            <person name="Huo Q.B."/>
            <person name="Li W."/>
            <person name="Chen H.Y."/>
            <person name="Chen S.E."/>
            <person name="Zhou L.G."/>
            <person name="Ni X.B."/>
            <person name="Tian J.H."/>
            <person name="Sheng Y."/>
            <person name="Liu T."/>
            <person name="Pan Y.S."/>
            <person name="Xia L.Y."/>
            <person name="Li J."/>
            <person name="Zhao F."/>
            <person name="Cao W.C."/>
        </authorList>
    </citation>
    <scope>NUCLEOTIDE SEQUENCE</scope>
    <source>
        <strain evidence="15">Rmic-2018</strain>
    </source>
</reference>
<name>A0A9J6EXQ8_RHIMP</name>
<evidence type="ECO:0000256" key="2">
    <source>
        <dbReference type="ARBA" id="ARBA00004479"/>
    </source>
</evidence>
<keyword evidence="4" id="KW-0812">Transmembrane</keyword>
<keyword evidence="16" id="KW-1185">Reference proteome</keyword>
<sequence length="338" mass="38893">MYEMRHENINSFLGCLADPSKPALVWEMCTRGSLTDVLASEDIRLDWTFRLSLLNDLVKGMRYLHNSPIRQHGHLTSRNCVIDSRWVLKVTDYGMPAFQDLQAIATLVRSAKDLLWTAPELLRGDCSLLRRGTQSGDVYSFAIVMQEVLLRGDPYCMLPLTAEEIIEKLKHPPPLIRPSVSKQTAPPEALHIMRQCWAESPDMRPDFDVITDRFKSLYHGRKANIVETMFQMLEKYSNNLEDLIRERTVQLDEEKKKTEHLLNRMLPSSVAETLKAGLPVVPEKFEEVTVYFSDIVGFTTISAYSEPMEIVDFLNDLYTAFDSTINHYNVYKVTRELI</sequence>
<dbReference type="InterPro" id="IPR011645">
    <property type="entry name" value="HNOB_dom_associated"/>
</dbReference>
<evidence type="ECO:0000313" key="16">
    <source>
        <dbReference type="Proteomes" id="UP000821866"/>
    </source>
</evidence>
<dbReference type="InterPro" id="IPR001245">
    <property type="entry name" value="Ser-Thr/Tyr_kinase_cat_dom"/>
</dbReference>
<evidence type="ECO:0000256" key="10">
    <source>
        <dbReference type="ARBA" id="ARBA00023239"/>
    </source>
</evidence>
<evidence type="ECO:0000313" key="15">
    <source>
        <dbReference type="EMBL" id="KAH8039178.1"/>
    </source>
</evidence>
<evidence type="ECO:0000256" key="5">
    <source>
        <dbReference type="ARBA" id="ARBA00022729"/>
    </source>
</evidence>
<dbReference type="InterPro" id="IPR011009">
    <property type="entry name" value="Kinase-like_dom_sf"/>
</dbReference>
<dbReference type="GO" id="GO:0004016">
    <property type="term" value="F:adenylate cyclase activity"/>
    <property type="evidence" value="ECO:0007669"/>
    <property type="project" value="TreeGrafter"/>
</dbReference>
<dbReference type="PROSITE" id="PS50011">
    <property type="entry name" value="PROTEIN_KINASE_DOM"/>
    <property type="match status" value="1"/>
</dbReference>
<feature type="domain" description="Protein kinase" evidence="13">
    <location>
        <begin position="1"/>
        <end position="218"/>
    </location>
</feature>
<dbReference type="Gene3D" id="6.10.250.780">
    <property type="match status" value="1"/>
</dbReference>
<dbReference type="InterPro" id="IPR029787">
    <property type="entry name" value="Nucleotide_cyclase"/>
</dbReference>
<feature type="coiled-coil region" evidence="12">
    <location>
        <begin position="226"/>
        <end position="253"/>
    </location>
</feature>
<evidence type="ECO:0000256" key="6">
    <source>
        <dbReference type="ARBA" id="ARBA00022741"/>
    </source>
</evidence>
<evidence type="ECO:0000256" key="7">
    <source>
        <dbReference type="ARBA" id="ARBA00022989"/>
    </source>
</evidence>
<reference evidence="15" key="2">
    <citation type="submission" date="2021-09" db="EMBL/GenBank/DDBJ databases">
        <authorList>
            <person name="Jia N."/>
            <person name="Wang J."/>
            <person name="Shi W."/>
            <person name="Du L."/>
            <person name="Sun Y."/>
            <person name="Zhan W."/>
            <person name="Jiang J."/>
            <person name="Wang Q."/>
            <person name="Zhang B."/>
            <person name="Ji P."/>
            <person name="Sakyi L.B."/>
            <person name="Cui X."/>
            <person name="Yuan T."/>
            <person name="Jiang B."/>
            <person name="Yang W."/>
            <person name="Lam T.T.-Y."/>
            <person name="Chang Q."/>
            <person name="Ding S."/>
            <person name="Wang X."/>
            <person name="Zhu J."/>
            <person name="Ruan X."/>
            <person name="Zhao L."/>
            <person name="Wei J."/>
            <person name="Que T."/>
            <person name="Du C."/>
            <person name="Cheng J."/>
            <person name="Dai P."/>
            <person name="Han X."/>
            <person name="Huang E."/>
            <person name="Gao Y."/>
            <person name="Liu J."/>
            <person name="Shao H."/>
            <person name="Ye R."/>
            <person name="Li L."/>
            <person name="Wei W."/>
            <person name="Wang X."/>
            <person name="Wang C."/>
            <person name="Huo Q."/>
            <person name="Li W."/>
            <person name="Guo W."/>
            <person name="Chen H."/>
            <person name="Chen S."/>
            <person name="Zhou L."/>
            <person name="Zhou L."/>
            <person name="Ni X."/>
            <person name="Tian J."/>
            <person name="Zhou Y."/>
            <person name="Sheng Y."/>
            <person name="Liu T."/>
            <person name="Pan Y."/>
            <person name="Xia L."/>
            <person name="Li J."/>
            <person name="Zhao F."/>
            <person name="Cao W."/>
        </authorList>
    </citation>
    <scope>NUCLEOTIDE SEQUENCE</scope>
    <source>
        <strain evidence="15">Rmic-2018</strain>
        <tissue evidence="15">Larvae</tissue>
    </source>
</reference>
<dbReference type="GO" id="GO:0005886">
    <property type="term" value="C:plasma membrane"/>
    <property type="evidence" value="ECO:0007669"/>
    <property type="project" value="TreeGrafter"/>
</dbReference>
<keyword evidence="9" id="KW-0325">Glycoprotein</keyword>
<dbReference type="GO" id="GO:0004672">
    <property type="term" value="F:protein kinase activity"/>
    <property type="evidence" value="ECO:0007669"/>
    <property type="project" value="InterPro"/>
</dbReference>
<dbReference type="SUPFAM" id="SSF56112">
    <property type="entry name" value="Protein kinase-like (PK-like)"/>
    <property type="match status" value="1"/>
</dbReference>
<evidence type="ECO:0000256" key="8">
    <source>
        <dbReference type="ARBA" id="ARBA00023136"/>
    </source>
</evidence>
<feature type="domain" description="Guanylate cyclase" evidence="14">
    <location>
        <begin position="289"/>
        <end position="333"/>
    </location>
</feature>
<dbReference type="InterPro" id="IPR001054">
    <property type="entry name" value="A/G_cyclase"/>
</dbReference>
<evidence type="ECO:0000259" key="13">
    <source>
        <dbReference type="PROSITE" id="PS50011"/>
    </source>
</evidence>
<dbReference type="PROSITE" id="PS50125">
    <property type="entry name" value="GUANYLATE_CYCLASE_2"/>
    <property type="match status" value="1"/>
</dbReference>
<dbReference type="SMART" id="SM00044">
    <property type="entry name" value="CYCc"/>
    <property type="match status" value="1"/>
</dbReference>
<dbReference type="EMBL" id="JABSTU010000001">
    <property type="protein sequence ID" value="KAH8039178.1"/>
    <property type="molecule type" value="Genomic_DNA"/>
</dbReference>
<dbReference type="FunFam" id="1.10.510.10:FF:002872">
    <property type="match status" value="1"/>
</dbReference>
<comment type="caution">
    <text evidence="15">The sequence shown here is derived from an EMBL/GenBank/DDBJ whole genome shotgun (WGS) entry which is preliminary data.</text>
</comment>
<dbReference type="Gene3D" id="3.30.70.1230">
    <property type="entry name" value="Nucleotide cyclase"/>
    <property type="match status" value="1"/>
</dbReference>
<keyword evidence="6" id="KW-0547">Nucleotide-binding</keyword>
<accession>A0A9J6EXQ8</accession>
<dbReference type="Gene3D" id="1.10.510.10">
    <property type="entry name" value="Transferase(Phosphotransferase) domain 1"/>
    <property type="match status" value="1"/>
</dbReference>
<dbReference type="GO" id="GO:0001653">
    <property type="term" value="F:peptide receptor activity"/>
    <property type="evidence" value="ECO:0007669"/>
    <property type="project" value="TreeGrafter"/>
</dbReference>
<dbReference type="Pfam" id="PF00211">
    <property type="entry name" value="Guanylate_cyc"/>
    <property type="match status" value="1"/>
</dbReference>
<keyword evidence="10" id="KW-0456">Lyase</keyword>
<dbReference type="AlphaFoldDB" id="A0A9J6EXQ8"/>
<evidence type="ECO:0000259" key="14">
    <source>
        <dbReference type="PROSITE" id="PS50125"/>
    </source>
</evidence>
<evidence type="ECO:0000256" key="4">
    <source>
        <dbReference type="ARBA" id="ARBA00022692"/>
    </source>
</evidence>
<dbReference type="InterPro" id="IPR050401">
    <property type="entry name" value="Cyclic_nucleotide_synthase"/>
</dbReference>
<keyword evidence="8" id="KW-0472">Membrane</keyword>
<comment type="subcellular location">
    <subcellularLocation>
        <location evidence="2">Membrane</location>
        <topology evidence="2">Single-pass type I membrane protein</topology>
    </subcellularLocation>
</comment>
<dbReference type="Proteomes" id="UP000821866">
    <property type="component" value="Chromosome 1"/>
</dbReference>
<dbReference type="InterPro" id="IPR000719">
    <property type="entry name" value="Prot_kinase_dom"/>
</dbReference>
<keyword evidence="7" id="KW-1133">Transmembrane helix</keyword>
<evidence type="ECO:0000256" key="9">
    <source>
        <dbReference type="ARBA" id="ARBA00023180"/>
    </source>
</evidence>
<evidence type="ECO:0000256" key="11">
    <source>
        <dbReference type="ARBA" id="ARBA00023293"/>
    </source>
</evidence>
<proteinExistence type="predicted"/>
<organism evidence="15 16">
    <name type="scientific">Rhipicephalus microplus</name>
    <name type="common">Cattle tick</name>
    <name type="synonym">Boophilus microplus</name>
    <dbReference type="NCBI Taxonomy" id="6941"/>
    <lineage>
        <taxon>Eukaryota</taxon>
        <taxon>Metazoa</taxon>
        <taxon>Ecdysozoa</taxon>
        <taxon>Arthropoda</taxon>
        <taxon>Chelicerata</taxon>
        <taxon>Arachnida</taxon>
        <taxon>Acari</taxon>
        <taxon>Parasitiformes</taxon>
        <taxon>Ixodida</taxon>
        <taxon>Ixodoidea</taxon>
        <taxon>Ixodidae</taxon>
        <taxon>Rhipicephalinae</taxon>
        <taxon>Rhipicephalus</taxon>
        <taxon>Boophilus</taxon>
    </lineage>
</organism>
<dbReference type="GO" id="GO:0005524">
    <property type="term" value="F:ATP binding"/>
    <property type="evidence" value="ECO:0007669"/>
    <property type="project" value="InterPro"/>
</dbReference>
<evidence type="ECO:0000256" key="1">
    <source>
        <dbReference type="ARBA" id="ARBA00001436"/>
    </source>
</evidence>
<dbReference type="Pfam" id="PF07701">
    <property type="entry name" value="HNOBA"/>
    <property type="match status" value="1"/>
</dbReference>
<keyword evidence="5" id="KW-0732">Signal</keyword>
<evidence type="ECO:0000256" key="12">
    <source>
        <dbReference type="SAM" id="Coils"/>
    </source>
</evidence>
<dbReference type="PANTHER" id="PTHR11920">
    <property type="entry name" value="GUANYLYL CYCLASE"/>
    <property type="match status" value="1"/>
</dbReference>
<dbReference type="SUPFAM" id="SSF55073">
    <property type="entry name" value="Nucleotide cyclase"/>
    <property type="match status" value="1"/>
</dbReference>
<gene>
    <name evidence="15" type="ORF">HPB51_005354</name>
</gene>
<dbReference type="PANTHER" id="PTHR11920:SF462">
    <property type="entry name" value="GUANYLATE CYCLASE"/>
    <property type="match status" value="1"/>
</dbReference>
<evidence type="ECO:0000256" key="3">
    <source>
        <dbReference type="ARBA" id="ARBA00012202"/>
    </source>
</evidence>
<dbReference type="GO" id="GO:0007168">
    <property type="term" value="P:receptor guanylyl cyclase signaling pathway"/>
    <property type="evidence" value="ECO:0007669"/>
    <property type="project" value="TreeGrafter"/>
</dbReference>
<dbReference type="GO" id="GO:0035556">
    <property type="term" value="P:intracellular signal transduction"/>
    <property type="evidence" value="ECO:0007669"/>
    <property type="project" value="InterPro"/>
</dbReference>